<evidence type="ECO:0000313" key="3">
    <source>
        <dbReference type="EMBL" id="MQW39798.1"/>
    </source>
</evidence>
<name>A0A7X1Z8P6_9LACT</name>
<dbReference type="InterPro" id="IPR036291">
    <property type="entry name" value="NAD(P)-bd_dom_sf"/>
</dbReference>
<dbReference type="Pfam" id="PF03807">
    <property type="entry name" value="F420_oxidored"/>
    <property type="match status" value="1"/>
</dbReference>
<organism evidence="3 4">
    <name type="scientific">Lactococcus hircilactis</name>
    <dbReference type="NCBI Taxonomy" id="1494462"/>
    <lineage>
        <taxon>Bacteria</taxon>
        <taxon>Bacillati</taxon>
        <taxon>Bacillota</taxon>
        <taxon>Bacilli</taxon>
        <taxon>Lactobacillales</taxon>
        <taxon>Streptococcaceae</taxon>
        <taxon>Lactococcus</taxon>
    </lineage>
</organism>
<dbReference type="Proteomes" id="UP000439550">
    <property type="component" value="Unassembled WGS sequence"/>
</dbReference>
<evidence type="ECO:0000313" key="4">
    <source>
        <dbReference type="Proteomes" id="UP000439550"/>
    </source>
</evidence>
<dbReference type="Gene3D" id="3.40.50.720">
    <property type="entry name" value="NAD(P)-binding Rossmann-like Domain"/>
    <property type="match status" value="1"/>
</dbReference>
<dbReference type="AlphaFoldDB" id="A0A7X1Z8P6"/>
<dbReference type="PANTHER" id="PTHR14239:SF10">
    <property type="entry name" value="REDUCTASE"/>
    <property type="match status" value="1"/>
</dbReference>
<proteinExistence type="predicted"/>
<keyword evidence="1" id="KW-0560">Oxidoreductase</keyword>
<dbReference type="PANTHER" id="PTHR14239">
    <property type="entry name" value="DUDULIN-RELATED"/>
    <property type="match status" value="1"/>
</dbReference>
<dbReference type="SUPFAM" id="SSF51735">
    <property type="entry name" value="NAD(P)-binding Rossmann-fold domains"/>
    <property type="match status" value="1"/>
</dbReference>
<dbReference type="GO" id="GO:0016491">
    <property type="term" value="F:oxidoreductase activity"/>
    <property type="evidence" value="ECO:0007669"/>
    <property type="project" value="UniProtKB-KW"/>
</dbReference>
<evidence type="ECO:0000259" key="2">
    <source>
        <dbReference type="Pfam" id="PF03807"/>
    </source>
</evidence>
<dbReference type="InterPro" id="IPR051267">
    <property type="entry name" value="STEAP_metalloreductase"/>
</dbReference>
<gene>
    <name evidence="3" type="ORF">GHI93_07660</name>
</gene>
<keyword evidence="4" id="KW-1185">Reference proteome</keyword>
<evidence type="ECO:0000256" key="1">
    <source>
        <dbReference type="ARBA" id="ARBA00023002"/>
    </source>
</evidence>
<accession>A0A7X1Z8P6</accession>
<dbReference type="OrthoDB" id="9786864at2"/>
<dbReference type="EMBL" id="WITJ01000009">
    <property type="protein sequence ID" value="MQW39798.1"/>
    <property type="molecule type" value="Genomic_DNA"/>
</dbReference>
<protein>
    <submittedName>
        <fullName evidence="3">NADP oxidoreductase</fullName>
    </submittedName>
</protein>
<sequence>MKRGLQMNIGVIGAGAMGKPIAAQFAAAGHDVILANSRGPESLQDFAKSTGLTAGTRFDAAKADIIVLAVRWENRAAALSDLDLTGKILIDVTNQMEKGDLPENRGSLLLQSHFPDTKIVKAFNTLYARYLDGNTTGARRFLAFAGDDDDAKSTVKAIFSAMGYYPYDIGTLALGNETMEFGAVLSAQHFTVPNDKTLTQVLVKANDGSWELQVKESE</sequence>
<reference evidence="3 4" key="1">
    <citation type="submission" date="2019-10" db="EMBL/GenBank/DDBJ databases">
        <authorList>
            <person name="Dong K."/>
        </authorList>
    </citation>
    <scope>NUCLEOTIDE SEQUENCE [LARGE SCALE GENOMIC DNA]</scope>
    <source>
        <strain evidence="3 4">DSM 28960</strain>
    </source>
</reference>
<comment type="caution">
    <text evidence="3">The sequence shown here is derived from an EMBL/GenBank/DDBJ whole genome shotgun (WGS) entry which is preliminary data.</text>
</comment>
<dbReference type="InterPro" id="IPR028939">
    <property type="entry name" value="P5C_Rdtase_cat_N"/>
</dbReference>
<feature type="domain" description="Pyrroline-5-carboxylate reductase catalytic N-terminal" evidence="2">
    <location>
        <begin position="9"/>
        <end position="95"/>
    </location>
</feature>